<dbReference type="RefSeq" id="WP_123772078.1">
    <property type="nucleotide sequence ID" value="NZ_CP028879.1"/>
</dbReference>
<protein>
    <submittedName>
        <fullName evidence="1">Uncharacterized protein</fullName>
    </submittedName>
</protein>
<proteinExistence type="predicted"/>
<keyword evidence="2" id="KW-1185">Reference proteome</keyword>
<sequence length="256" mass="29664">MIFCKFFPKLKFSRHREKPPYEINPDEFILISKNLMNTASTNHQLLGIIMASGIPLAHLKNQNIKTPHNYKSNILSYILDSGLLIKTYSLVGSNEISKCIQNLDKKKLLSISAHKINYIAKKIFDFGITTKQLKIAYSLIVKSKETLKVNKYTNNPGNISLTKKPCILNLYEKLDYIRSFTIVKPHKGNLHYYMNSMHENTYTIANLISNFFDKNESCKNLYNLKLYINANLRKLGIYKNTSKLQNRIISKIFFLN</sequence>
<evidence type="ECO:0000313" key="2">
    <source>
        <dbReference type="Proteomes" id="UP000274630"/>
    </source>
</evidence>
<dbReference type="EMBL" id="CP028879">
    <property type="protein sequence ID" value="AZA27362.1"/>
    <property type="molecule type" value="Genomic_DNA"/>
</dbReference>
<dbReference type="Proteomes" id="UP000274630">
    <property type="component" value="Plasmid lp28-9"/>
</dbReference>
<accession>A0ABM7AU19</accession>
<keyword evidence="1" id="KW-0614">Plasmid</keyword>
<organism evidence="1 2">
    <name type="scientific">Borrelia garinii subsp. bavariensis (strain ATCC BAA-2496 / DSM 23469 / PBi)</name>
    <name type="common">Borreliella bavariensis</name>
    <dbReference type="NCBI Taxonomy" id="290434"/>
    <lineage>
        <taxon>Bacteria</taxon>
        <taxon>Pseudomonadati</taxon>
        <taxon>Spirochaetota</taxon>
        <taxon>Spirochaetia</taxon>
        <taxon>Spirochaetales</taxon>
        <taxon>Borreliaceae</taxon>
        <taxon>Borreliella</taxon>
    </lineage>
</organism>
<evidence type="ECO:0000313" key="1">
    <source>
        <dbReference type="EMBL" id="AZA27362.1"/>
    </source>
</evidence>
<reference evidence="2" key="1">
    <citation type="submission" date="2018-04" db="EMBL/GenBank/DDBJ databases">
        <title>Whole Genome Assembly of Borrelia bavariensis PBi.</title>
        <authorList>
            <person name="Margos G."/>
        </authorList>
    </citation>
    <scope>NUCLEOTIDE SEQUENCE [LARGE SCALE GENOMIC DNA]</scope>
    <source>
        <strain evidence="2">PBi</strain>
        <plasmid evidence="2">lp28-9</plasmid>
    </source>
</reference>
<gene>
    <name evidence="1" type="ORF">DB299_05750</name>
</gene>
<geneLocation type="plasmid" evidence="1 2">
    <name>lp28-9</name>
</geneLocation>
<name>A0ABM7AU19_BORGP</name>